<feature type="compositionally biased region" description="Basic and acidic residues" evidence="1">
    <location>
        <begin position="95"/>
        <end position="107"/>
    </location>
</feature>
<proteinExistence type="predicted"/>
<evidence type="ECO:0000256" key="1">
    <source>
        <dbReference type="SAM" id="MobiDB-lite"/>
    </source>
</evidence>
<accession>A0A9P4XJN2</accession>
<reference evidence="2 3" key="1">
    <citation type="submission" date="2018-06" db="EMBL/GenBank/DDBJ databases">
        <title>Genome analysis of cellulolytic fungus Trichoderma lentiforme CFAM-422.</title>
        <authorList>
            <person name="Steindorff A.S."/>
            <person name="Formighieri E.F."/>
            <person name="Midorikawa G.E.O."/>
            <person name="Tamietti M.S."/>
            <person name="Ramos E.Z."/>
            <person name="Silva A.S."/>
            <person name="Bon E.P.S."/>
            <person name="Mendes T.D."/>
            <person name="Damaso M.C.T."/>
            <person name="Favaro L.C.L."/>
        </authorList>
    </citation>
    <scope>NUCLEOTIDE SEQUENCE [LARGE SCALE GENOMIC DNA]</scope>
    <source>
        <strain evidence="2 3">CFAM-422</strain>
    </source>
</reference>
<protein>
    <submittedName>
        <fullName evidence="2">Uncharacterized protein</fullName>
    </submittedName>
</protein>
<feature type="non-terminal residue" evidence="2">
    <location>
        <position position="1"/>
    </location>
</feature>
<feature type="region of interest" description="Disordered" evidence="1">
    <location>
        <begin position="95"/>
        <end position="128"/>
    </location>
</feature>
<evidence type="ECO:0000313" key="3">
    <source>
        <dbReference type="Proteomes" id="UP000801864"/>
    </source>
</evidence>
<keyword evidence="3" id="KW-1185">Reference proteome</keyword>
<organism evidence="2 3">
    <name type="scientific">Trichoderma lentiforme</name>
    <dbReference type="NCBI Taxonomy" id="1567552"/>
    <lineage>
        <taxon>Eukaryota</taxon>
        <taxon>Fungi</taxon>
        <taxon>Dikarya</taxon>
        <taxon>Ascomycota</taxon>
        <taxon>Pezizomycotina</taxon>
        <taxon>Sordariomycetes</taxon>
        <taxon>Hypocreomycetidae</taxon>
        <taxon>Hypocreales</taxon>
        <taxon>Hypocreaceae</taxon>
        <taxon>Trichoderma</taxon>
    </lineage>
</organism>
<comment type="caution">
    <text evidence="2">The sequence shown here is derived from an EMBL/GenBank/DDBJ whole genome shotgun (WGS) entry which is preliminary data.</text>
</comment>
<evidence type="ECO:0000313" key="2">
    <source>
        <dbReference type="EMBL" id="KAF3073387.1"/>
    </source>
</evidence>
<dbReference type="AlphaFoldDB" id="A0A9P4XJN2"/>
<dbReference type="Proteomes" id="UP000801864">
    <property type="component" value="Unassembled WGS sequence"/>
</dbReference>
<name>A0A9P4XJN2_9HYPO</name>
<dbReference type="EMBL" id="QLNT01000006">
    <property type="protein sequence ID" value="KAF3073387.1"/>
    <property type="molecule type" value="Genomic_DNA"/>
</dbReference>
<sequence length="253" mass="28908">GCQAILARARPISGLARVQVLVHSTHSHELSRRDDTLNAACCSSLAVFPRHWPRDKQRVRHLQKTTKKRRSRERWRRRSVKNMRHCHRLSFLVSRETERQTRTDKTSPPHLDPTMLVTRQEQPTRTWRAKSCLAPAVDSLPPGPRTRYEADDQQNVSVRPLRMYGYLYESSYSLQPPMSDSIQIVDSTPQPPVFQVALLAHDCAKKDSTAQEAHSSCWSQPGLLVYVGTDIMTTTLLSTEFTASKALRTVPER</sequence>
<gene>
    <name evidence="2" type="ORF">CFAM422_004360</name>
</gene>